<dbReference type="EMBL" id="MU858084">
    <property type="protein sequence ID" value="KAK4215072.1"/>
    <property type="molecule type" value="Genomic_DNA"/>
</dbReference>
<keyword evidence="4" id="KW-1185">Reference proteome</keyword>
<dbReference type="AlphaFoldDB" id="A0AAN6YEF0"/>
<accession>A0AAN6YEF0</accession>
<evidence type="ECO:0000259" key="2">
    <source>
        <dbReference type="Pfam" id="PF20789"/>
    </source>
</evidence>
<dbReference type="InterPro" id="IPR052389">
    <property type="entry name" value="Sec_Metab_Biosynth-Assoc"/>
</dbReference>
<dbReference type="InterPro" id="IPR049450">
    <property type="entry name" value="ACOT8-like_C"/>
</dbReference>
<comment type="caution">
    <text evidence="3">The sequence shown here is derived from an EMBL/GenBank/DDBJ whole genome shotgun (WGS) entry which is preliminary data.</text>
</comment>
<reference evidence="3" key="2">
    <citation type="submission" date="2023-05" db="EMBL/GenBank/DDBJ databases">
        <authorList>
            <consortium name="Lawrence Berkeley National Laboratory"/>
            <person name="Steindorff A."/>
            <person name="Hensen N."/>
            <person name="Bonometti L."/>
            <person name="Westerberg I."/>
            <person name="Brannstrom I.O."/>
            <person name="Guillou S."/>
            <person name="Cros-Aarteil S."/>
            <person name="Calhoun S."/>
            <person name="Haridas S."/>
            <person name="Kuo A."/>
            <person name="Mondo S."/>
            <person name="Pangilinan J."/>
            <person name="Riley R."/>
            <person name="Labutti K."/>
            <person name="Andreopoulos B."/>
            <person name="Lipzen A."/>
            <person name="Chen C."/>
            <person name="Yanf M."/>
            <person name="Daum C."/>
            <person name="Ng V."/>
            <person name="Clum A."/>
            <person name="Ohm R."/>
            <person name="Martin F."/>
            <person name="Silar P."/>
            <person name="Natvig D."/>
            <person name="Lalanne C."/>
            <person name="Gautier V."/>
            <person name="Ament-Velasquez S.L."/>
            <person name="Kruys A."/>
            <person name="Hutchinson M.I."/>
            <person name="Powell A.J."/>
            <person name="Barry K."/>
            <person name="Miller A.N."/>
            <person name="Grigoriev I.V."/>
            <person name="Debuchy R."/>
            <person name="Gladieux P."/>
            <person name="Thoren M.H."/>
            <person name="Johannesson H."/>
        </authorList>
    </citation>
    <scope>NUCLEOTIDE SEQUENCE</scope>
    <source>
        <strain evidence="3">PSN293</strain>
    </source>
</reference>
<gene>
    <name evidence="3" type="ORF">QBC37DRAFT_282488</name>
</gene>
<dbReference type="InterPro" id="IPR042171">
    <property type="entry name" value="Acyl-CoA_hotdog"/>
</dbReference>
<evidence type="ECO:0000259" key="1">
    <source>
        <dbReference type="Pfam" id="PF13622"/>
    </source>
</evidence>
<name>A0AAN6YEF0_9PEZI</name>
<sequence length="345" mass="38304">MASTTINEVPKGVVPFSEAVKITRLDSHTYAANISQSFLIGTVPNGGYSSSLILQAASMHLPTQPDFLTSHFEFLNRTEAGPAIIVIEDVKLGRQLSTLHATLYQGPQFQTSPLWIPPPSSKQRQKAAKIAGYLIMTDLSKERGLSLHTGFTLGPSPAPPRPDFAALENNTDRDKNWKLMTFPADNGFGRVRCLSNCVYYVPRRRQEAKSIFDGWVRLSCNENITDQALGYVVDCWPYIVEAYRPTSRKEEAVGEDDFKFGHGSVFWYPTCVMNIEVKKSLGRKGTRWLQMRVASKQIRNGRLDLEVILLDASGDLVALSSHVNLVLGGERNTAGRETNGRDGKL</sequence>
<evidence type="ECO:0000313" key="4">
    <source>
        <dbReference type="Proteomes" id="UP001301769"/>
    </source>
</evidence>
<reference evidence="3" key="1">
    <citation type="journal article" date="2023" name="Mol. Phylogenet. Evol.">
        <title>Genome-scale phylogeny and comparative genomics of the fungal order Sordariales.</title>
        <authorList>
            <person name="Hensen N."/>
            <person name="Bonometti L."/>
            <person name="Westerberg I."/>
            <person name="Brannstrom I.O."/>
            <person name="Guillou S."/>
            <person name="Cros-Aarteil S."/>
            <person name="Calhoun S."/>
            <person name="Haridas S."/>
            <person name="Kuo A."/>
            <person name="Mondo S."/>
            <person name="Pangilinan J."/>
            <person name="Riley R."/>
            <person name="LaButti K."/>
            <person name="Andreopoulos B."/>
            <person name="Lipzen A."/>
            <person name="Chen C."/>
            <person name="Yan M."/>
            <person name="Daum C."/>
            <person name="Ng V."/>
            <person name="Clum A."/>
            <person name="Steindorff A."/>
            <person name="Ohm R.A."/>
            <person name="Martin F."/>
            <person name="Silar P."/>
            <person name="Natvig D.O."/>
            <person name="Lalanne C."/>
            <person name="Gautier V."/>
            <person name="Ament-Velasquez S.L."/>
            <person name="Kruys A."/>
            <person name="Hutchinson M.I."/>
            <person name="Powell A.J."/>
            <person name="Barry K."/>
            <person name="Miller A.N."/>
            <person name="Grigoriev I.V."/>
            <person name="Debuchy R."/>
            <person name="Gladieux P."/>
            <person name="Hiltunen Thoren M."/>
            <person name="Johannesson H."/>
        </authorList>
    </citation>
    <scope>NUCLEOTIDE SEQUENCE</scope>
    <source>
        <strain evidence="3">PSN293</strain>
    </source>
</reference>
<dbReference type="PANTHER" id="PTHR38110">
    <property type="entry name" value="CHROMOSOME 23, WHOLE GENOME SHOTGUN SEQUENCE"/>
    <property type="match status" value="1"/>
</dbReference>
<dbReference type="Proteomes" id="UP001301769">
    <property type="component" value="Unassembled WGS sequence"/>
</dbReference>
<feature type="domain" description="Acyl-CoA thioesterase-like C-terminal" evidence="2">
    <location>
        <begin position="199"/>
        <end position="326"/>
    </location>
</feature>
<dbReference type="InterPro" id="IPR049449">
    <property type="entry name" value="TesB_ACOT8-like_N"/>
</dbReference>
<dbReference type="InterPro" id="IPR029069">
    <property type="entry name" value="HotDog_dom_sf"/>
</dbReference>
<protein>
    <submittedName>
        <fullName evidence="3">Thioesterase-like superfamily-domain-containing protein</fullName>
    </submittedName>
</protein>
<dbReference type="SUPFAM" id="SSF54637">
    <property type="entry name" value="Thioesterase/thiol ester dehydrase-isomerase"/>
    <property type="match status" value="1"/>
</dbReference>
<dbReference type="PANTHER" id="PTHR38110:SF1">
    <property type="entry name" value="THIOESTERASE DOMAIN-CONTAINING PROTEIN"/>
    <property type="match status" value="1"/>
</dbReference>
<dbReference type="Pfam" id="PF20789">
    <property type="entry name" value="4HBT_3C"/>
    <property type="match status" value="1"/>
</dbReference>
<organism evidence="3 4">
    <name type="scientific">Rhypophila decipiens</name>
    <dbReference type="NCBI Taxonomy" id="261697"/>
    <lineage>
        <taxon>Eukaryota</taxon>
        <taxon>Fungi</taxon>
        <taxon>Dikarya</taxon>
        <taxon>Ascomycota</taxon>
        <taxon>Pezizomycotina</taxon>
        <taxon>Sordariomycetes</taxon>
        <taxon>Sordariomycetidae</taxon>
        <taxon>Sordariales</taxon>
        <taxon>Naviculisporaceae</taxon>
        <taxon>Rhypophila</taxon>
    </lineage>
</organism>
<dbReference type="Pfam" id="PF13622">
    <property type="entry name" value="4HBT_3"/>
    <property type="match status" value="1"/>
</dbReference>
<evidence type="ECO:0000313" key="3">
    <source>
        <dbReference type="EMBL" id="KAK4215072.1"/>
    </source>
</evidence>
<feature type="domain" description="Acyl-CoA thioesterase-like N-terminal HotDog" evidence="1">
    <location>
        <begin position="39"/>
        <end position="106"/>
    </location>
</feature>
<proteinExistence type="predicted"/>
<dbReference type="Gene3D" id="2.40.160.210">
    <property type="entry name" value="Acyl-CoA thioesterase, double hotdog domain"/>
    <property type="match status" value="1"/>
</dbReference>